<gene>
    <name evidence="2" type="ORF">E0E05_04940</name>
</gene>
<evidence type="ECO:0000313" key="3">
    <source>
        <dbReference type="Proteomes" id="UP000293719"/>
    </source>
</evidence>
<keyword evidence="3" id="KW-1185">Reference proteome</keyword>
<feature type="region of interest" description="Disordered" evidence="1">
    <location>
        <begin position="1"/>
        <end position="58"/>
    </location>
</feature>
<evidence type="ECO:0000256" key="1">
    <source>
        <dbReference type="SAM" id="MobiDB-lite"/>
    </source>
</evidence>
<dbReference type="OrthoDB" id="9801773at2"/>
<sequence>MKTCARPCAGSAAASSPSGRAIDPATKRPAARLPSRANSASMEIDETTERSSGPRTGDPVIEVFHDGDCPVCRLEVGYYGRLDRAGRIDWVDITALTDAQLPAGKSRADLLGRFHVREIGGDRWHVGVDAFARIWRELPYWRHFAFLFFVPGLRGLAELGYRGFLRWQRWHRARRQQRRRQTA</sequence>
<evidence type="ECO:0000313" key="2">
    <source>
        <dbReference type="EMBL" id="QBK30004.1"/>
    </source>
</evidence>
<dbReference type="Proteomes" id="UP000293719">
    <property type="component" value="Chromosome"/>
</dbReference>
<name>A0A4P6V064_9HYPH</name>
<organism evidence="2 3">
    <name type="scientific">Roseitalea porphyridii</name>
    <dbReference type="NCBI Taxonomy" id="1852022"/>
    <lineage>
        <taxon>Bacteria</taxon>
        <taxon>Pseudomonadati</taxon>
        <taxon>Pseudomonadota</taxon>
        <taxon>Alphaproteobacteria</taxon>
        <taxon>Hyphomicrobiales</taxon>
        <taxon>Ahrensiaceae</taxon>
        <taxon>Roseitalea</taxon>
    </lineage>
</organism>
<reference evidence="2 3" key="1">
    <citation type="journal article" date="2017" name="Int. J. Syst. Evol. Microbiol.">
        <title>Roseitalea porphyridii gen. nov., sp. nov., isolated from a red alga, and reclassification of Hoeflea suaedae Chung et al. 2013 as Pseudohoeflea suaedae gen. nov., comb. nov.</title>
        <authorList>
            <person name="Hyeon J.W."/>
            <person name="Jeong S.E."/>
            <person name="Baek K."/>
            <person name="Jeon C.O."/>
        </authorList>
    </citation>
    <scope>NUCLEOTIDE SEQUENCE [LARGE SCALE GENOMIC DNA]</scope>
    <source>
        <strain evidence="2 3">MA7-20</strain>
    </source>
</reference>
<dbReference type="GO" id="GO:0015035">
    <property type="term" value="F:protein-disulfide reductase activity"/>
    <property type="evidence" value="ECO:0007669"/>
    <property type="project" value="InterPro"/>
</dbReference>
<dbReference type="AlphaFoldDB" id="A0A4P6V064"/>
<dbReference type="RefSeq" id="WP_131615709.1">
    <property type="nucleotide sequence ID" value="NZ_CP036532.1"/>
</dbReference>
<dbReference type="EMBL" id="CP036532">
    <property type="protein sequence ID" value="QBK30004.1"/>
    <property type="molecule type" value="Genomic_DNA"/>
</dbReference>
<proteinExistence type="predicted"/>
<protein>
    <submittedName>
        <fullName evidence="2">DUF393 domain-containing protein</fullName>
    </submittedName>
</protein>
<dbReference type="KEGG" id="rpod:E0E05_04940"/>
<dbReference type="InterPro" id="IPR007263">
    <property type="entry name" value="DCC1-like"/>
</dbReference>
<feature type="compositionally biased region" description="Low complexity" evidence="1">
    <location>
        <begin position="1"/>
        <end position="21"/>
    </location>
</feature>
<dbReference type="GeneID" id="90766635"/>
<dbReference type="Pfam" id="PF04134">
    <property type="entry name" value="DCC1-like"/>
    <property type="match status" value="1"/>
</dbReference>
<accession>A0A4P6V064</accession>